<evidence type="ECO:0000259" key="11">
    <source>
        <dbReference type="Pfam" id="PF01529"/>
    </source>
</evidence>
<keyword evidence="5 10" id="KW-0472">Membrane</keyword>
<comment type="subcellular location">
    <subcellularLocation>
        <location evidence="1">Membrane</location>
        <topology evidence="1">Multi-pass membrane protein</topology>
    </subcellularLocation>
</comment>
<keyword evidence="3 10" id="KW-0812">Transmembrane</keyword>
<evidence type="ECO:0000256" key="2">
    <source>
        <dbReference type="ARBA" id="ARBA00022679"/>
    </source>
</evidence>
<dbReference type="EMBL" id="PITI01000031">
    <property type="protein sequence ID" value="TBU09421.1"/>
    <property type="molecule type" value="Genomic_DNA"/>
</dbReference>
<dbReference type="InterPro" id="IPR036259">
    <property type="entry name" value="MFS_trans_sf"/>
</dbReference>
<feature type="domain" description="Palmitoyltransferase DHHC" evidence="11">
    <location>
        <begin position="111"/>
        <end position="224"/>
    </location>
</feature>
<dbReference type="Proteomes" id="UP000293045">
    <property type="component" value="Unassembled WGS sequence"/>
</dbReference>
<name>A0A4Q9LPH4_9MICR</name>
<dbReference type="InterPro" id="IPR039859">
    <property type="entry name" value="PFA4/ZDH16/20/ERF2-like"/>
</dbReference>
<dbReference type="GO" id="GO:0019706">
    <property type="term" value="F:protein-cysteine S-palmitoyltransferase activity"/>
    <property type="evidence" value="ECO:0007669"/>
    <property type="project" value="UniProtKB-EC"/>
</dbReference>
<feature type="transmembrane region" description="Helical" evidence="10">
    <location>
        <begin position="155"/>
        <end position="178"/>
    </location>
</feature>
<comment type="domain">
    <text evidence="10">The DHHC domain is required for palmitoyltransferase activity.</text>
</comment>
<proteinExistence type="inferred from homology"/>
<evidence type="ECO:0000256" key="6">
    <source>
        <dbReference type="ARBA" id="ARBA00023139"/>
    </source>
</evidence>
<sequence length="308" mass="36734">MGWREVKQDAIGFIAYAIYPVIIIYSYFVVVGIFCLEDKRFENAYIIMTFIIYHFLALYTGIFYMRLLSNDEVSTLSLFPHMRRSESENIIDDINPFFIQEISKKRLRDIQTCNICKTYKPPRAHHCKKCKKCFLKMDHHCYLVDSCIAFHNYKFFYLFLVFNSIFMLYVILTLVFPIFMDDYTSSTTNYIIIVLLFSIGWIITMFFLVLHTKLISFNETTIEYETLEEYLAKEPFNPGVFQEGPLVTYDDVTIHDRRILNPYFLGFKENWYQVFGKDPRYWFVPTFSSIGEGISFQKNCKDTNFFEL</sequence>
<organism evidence="13 14">
    <name type="scientific">Hamiltosporidium magnivora</name>
    <dbReference type="NCBI Taxonomy" id="148818"/>
    <lineage>
        <taxon>Eukaryota</taxon>
        <taxon>Fungi</taxon>
        <taxon>Fungi incertae sedis</taxon>
        <taxon>Microsporidia</taxon>
        <taxon>Dubosqiidae</taxon>
        <taxon>Hamiltosporidium</taxon>
    </lineage>
</organism>
<dbReference type="VEuPathDB" id="MicrosporidiaDB:CWI39_0954p0010"/>
<dbReference type="GO" id="GO:0016020">
    <property type="term" value="C:membrane"/>
    <property type="evidence" value="ECO:0007669"/>
    <property type="project" value="UniProtKB-SubCell"/>
</dbReference>
<dbReference type="PANTHER" id="PTHR22883">
    <property type="entry name" value="ZINC FINGER DHHC DOMAIN CONTAINING PROTEIN"/>
    <property type="match status" value="1"/>
</dbReference>
<dbReference type="GO" id="GO:0005783">
    <property type="term" value="C:endoplasmic reticulum"/>
    <property type="evidence" value="ECO:0007669"/>
    <property type="project" value="TreeGrafter"/>
</dbReference>
<evidence type="ECO:0000256" key="7">
    <source>
        <dbReference type="ARBA" id="ARBA00023288"/>
    </source>
</evidence>
<evidence type="ECO:0000256" key="1">
    <source>
        <dbReference type="ARBA" id="ARBA00004141"/>
    </source>
</evidence>
<keyword evidence="14" id="KW-1185">Reference proteome</keyword>
<accession>A0A4Q9LPH4</accession>
<dbReference type="PANTHER" id="PTHR22883:SF147">
    <property type="entry name" value="PALMITOYLTRANSFERASE"/>
    <property type="match status" value="1"/>
</dbReference>
<comment type="similarity">
    <text evidence="10">Belongs to the DHHC palmitoyltransferase family.</text>
</comment>
<keyword evidence="7" id="KW-0449">Lipoprotein</keyword>
<evidence type="ECO:0000256" key="8">
    <source>
        <dbReference type="ARBA" id="ARBA00023315"/>
    </source>
</evidence>
<dbReference type="InterPro" id="IPR001594">
    <property type="entry name" value="Palmitoyltrfase_DHHC"/>
</dbReference>
<evidence type="ECO:0000256" key="10">
    <source>
        <dbReference type="RuleBase" id="RU079119"/>
    </source>
</evidence>
<evidence type="ECO:0000313" key="13">
    <source>
        <dbReference type="EMBL" id="TBU09421.1"/>
    </source>
</evidence>
<dbReference type="GO" id="GO:0005794">
    <property type="term" value="C:Golgi apparatus"/>
    <property type="evidence" value="ECO:0007669"/>
    <property type="project" value="TreeGrafter"/>
</dbReference>
<evidence type="ECO:0000313" key="12">
    <source>
        <dbReference type="EMBL" id="TBU03522.1"/>
    </source>
</evidence>
<evidence type="ECO:0000256" key="9">
    <source>
        <dbReference type="ARBA" id="ARBA00048048"/>
    </source>
</evidence>
<evidence type="ECO:0000256" key="4">
    <source>
        <dbReference type="ARBA" id="ARBA00022989"/>
    </source>
</evidence>
<feature type="transmembrane region" description="Helical" evidence="10">
    <location>
        <begin position="12"/>
        <end position="33"/>
    </location>
</feature>
<keyword evidence="4 10" id="KW-1133">Transmembrane helix</keyword>
<dbReference type="SUPFAM" id="SSF103473">
    <property type="entry name" value="MFS general substrate transporter"/>
    <property type="match status" value="1"/>
</dbReference>
<comment type="catalytic activity">
    <reaction evidence="9 10">
        <text>L-cysteinyl-[protein] + hexadecanoyl-CoA = S-hexadecanoyl-L-cysteinyl-[protein] + CoA</text>
        <dbReference type="Rhea" id="RHEA:36683"/>
        <dbReference type="Rhea" id="RHEA-COMP:10131"/>
        <dbReference type="Rhea" id="RHEA-COMP:11032"/>
        <dbReference type="ChEBI" id="CHEBI:29950"/>
        <dbReference type="ChEBI" id="CHEBI:57287"/>
        <dbReference type="ChEBI" id="CHEBI:57379"/>
        <dbReference type="ChEBI" id="CHEBI:74151"/>
        <dbReference type="EC" id="2.3.1.225"/>
    </reaction>
</comment>
<dbReference type="GO" id="GO:0006612">
    <property type="term" value="P:protein targeting to membrane"/>
    <property type="evidence" value="ECO:0007669"/>
    <property type="project" value="TreeGrafter"/>
</dbReference>
<gene>
    <name evidence="13" type="ORF">CWI36_0031p0030</name>
    <name evidence="12" type="ORF">CWI39_0954p0010</name>
</gene>
<keyword evidence="2 10" id="KW-0808">Transferase</keyword>
<reference evidence="14 15" key="1">
    <citation type="submission" date="2017-12" db="EMBL/GenBank/DDBJ databases">
        <authorList>
            <person name="Pombert J.-F."/>
            <person name="Haag K.L."/>
            <person name="Ebert D."/>
        </authorList>
    </citation>
    <scope>NUCLEOTIDE SEQUENCE [LARGE SCALE GENOMIC DNA]</scope>
    <source>
        <strain evidence="13">BE-OM-2</strain>
        <strain evidence="12">IL-BN-2</strain>
    </source>
</reference>
<dbReference type="VEuPathDB" id="MicrosporidiaDB:CWI36_0031p0030"/>
<evidence type="ECO:0000313" key="14">
    <source>
        <dbReference type="Proteomes" id="UP000291404"/>
    </source>
</evidence>
<evidence type="ECO:0000256" key="3">
    <source>
        <dbReference type="ARBA" id="ARBA00022692"/>
    </source>
</evidence>
<keyword evidence="8 10" id="KW-0012">Acyltransferase</keyword>
<evidence type="ECO:0000256" key="5">
    <source>
        <dbReference type="ARBA" id="ARBA00023136"/>
    </source>
</evidence>
<dbReference type="Proteomes" id="UP000291404">
    <property type="component" value="Unassembled WGS sequence"/>
</dbReference>
<dbReference type="EC" id="2.3.1.225" evidence="10"/>
<evidence type="ECO:0000313" key="15">
    <source>
        <dbReference type="Proteomes" id="UP000293045"/>
    </source>
</evidence>
<dbReference type="EMBL" id="PIXR01000954">
    <property type="protein sequence ID" value="TBU03522.1"/>
    <property type="molecule type" value="Genomic_DNA"/>
</dbReference>
<keyword evidence="6" id="KW-0564">Palmitate</keyword>
<dbReference type="AlphaFoldDB" id="A0A4Q9LPH4"/>
<dbReference type="STRING" id="148818.A0A4Q9LPH4"/>
<comment type="caution">
    <text evidence="13">The sequence shown here is derived from an EMBL/GenBank/DDBJ whole genome shotgun (WGS) entry which is preliminary data.</text>
</comment>
<feature type="transmembrane region" description="Helical" evidence="10">
    <location>
        <begin position="190"/>
        <end position="210"/>
    </location>
</feature>
<protein>
    <recommendedName>
        <fullName evidence="10">Palmitoyltransferase</fullName>
        <ecNumber evidence="10">2.3.1.225</ecNumber>
    </recommendedName>
</protein>
<feature type="transmembrane region" description="Helical" evidence="10">
    <location>
        <begin position="45"/>
        <end position="65"/>
    </location>
</feature>
<dbReference type="PROSITE" id="PS50216">
    <property type="entry name" value="DHHC"/>
    <property type="match status" value="1"/>
</dbReference>
<dbReference type="Pfam" id="PF01529">
    <property type="entry name" value="DHHC"/>
    <property type="match status" value="1"/>
</dbReference>